<gene>
    <name evidence="2" type="ORF">GCM10011575_25410</name>
</gene>
<evidence type="ECO:0000313" key="3">
    <source>
        <dbReference type="Proteomes" id="UP000613840"/>
    </source>
</evidence>
<organism evidence="2 3">
    <name type="scientific">Microlunatus endophyticus</name>
    <dbReference type="NCBI Taxonomy" id="1716077"/>
    <lineage>
        <taxon>Bacteria</taxon>
        <taxon>Bacillati</taxon>
        <taxon>Actinomycetota</taxon>
        <taxon>Actinomycetes</taxon>
        <taxon>Propionibacteriales</taxon>
        <taxon>Propionibacteriaceae</taxon>
        <taxon>Microlunatus</taxon>
    </lineage>
</organism>
<reference evidence="2" key="2">
    <citation type="submission" date="2020-09" db="EMBL/GenBank/DDBJ databases">
        <authorList>
            <person name="Sun Q."/>
            <person name="Zhou Y."/>
        </authorList>
    </citation>
    <scope>NUCLEOTIDE SEQUENCE</scope>
    <source>
        <strain evidence="2">CGMCC 4.7306</strain>
    </source>
</reference>
<accession>A0A917W5U5</accession>
<dbReference type="AlphaFoldDB" id="A0A917W5U5"/>
<evidence type="ECO:0008006" key="4">
    <source>
        <dbReference type="Google" id="ProtNLM"/>
    </source>
</evidence>
<keyword evidence="1" id="KW-1133">Transmembrane helix</keyword>
<sequence>MDEARLLQVGAGAFSLLGLGLTMGFSPTLYGISLHLLTRDRRATSAIRWMVVGLAAGSTVMVVLFQFIDPGNLELLLRHQVAALLLRRGVDLVSGALLIGASIVVALRLHEDRVRPPGPVHHRQSGAGGHRWQYFVIGMSNTVLGVSGIATMYLTGRVVSGTGRDLVERVLLYAVFLVALVGPYLIVAHLWTRLARFAASVTRCYDVVARVDFHWLAAGGLLLAGLLFLSLGLWRPV</sequence>
<feature type="transmembrane region" description="Helical" evidence="1">
    <location>
        <begin position="49"/>
        <end position="68"/>
    </location>
</feature>
<proteinExistence type="predicted"/>
<reference evidence="2" key="1">
    <citation type="journal article" date="2014" name="Int. J. Syst. Evol. Microbiol.">
        <title>Complete genome sequence of Corynebacterium casei LMG S-19264T (=DSM 44701T), isolated from a smear-ripened cheese.</title>
        <authorList>
            <consortium name="US DOE Joint Genome Institute (JGI-PGF)"/>
            <person name="Walter F."/>
            <person name="Albersmeier A."/>
            <person name="Kalinowski J."/>
            <person name="Ruckert C."/>
        </authorList>
    </citation>
    <scope>NUCLEOTIDE SEQUENCE</scope>
    <source>
        <strain evidence="2">CGMCC 4.7306</strain>
    </source>
</reference>
<evidence type="ECO:0000256" key="1">
    <source>
        <dbReference type="SAM" id="Phobius"/>
    </source>
</evidence>
<feature type="transmembrane region" description="Helical" evidence="1">
    <location>
        <begin position="12"/>
        <end position="37"/>
    </location>
</feature>
<comment type="caution">
    <text evidence="2">The sequence shown here is derived from an EMBL/GenBank/DDBJ whole genome shotgun (WGS) entry which is preliminary data.</text>
</comment>
<keyword evidence="1" id="KW-0472">Membrane</keyword>
<evidence type="ECO:0000313" key="2">
    <source>
        <dbReference type="EMBL" id="GGL65910.1"/>
    </source>
</evidence>
<protein>
    <recommendedName>
        <fullName evidence="4">Sap, sulfolipid-1-addressing protein</fullName>
    </recommendedName>
</protein>
<feature type="transmembrane region" description="Helical" evidence="1">
    <location>
        <begin position="213"/>
        <end position="234"/>
    </location>
</feature>
<keyword evidence="3" id="KW-1185">Reference proteome</keyword>
<dbReference type="Proteomes" id="UP000613840">
    <property type="component" value="Unassembled WGS sequence"/>
</dbReference>
<feature type="transmembrane region" description="Helical" evidence="1">
    <location>
        <begin position="131"/>
        <end position="150"/>
    </location>
</feature>
<name>A0A917W5U5_9ACTN</name>
<feature type="transmembrane region" description="Helical" evidence="1">
    <location>
        <begin position="170"/>
        <end position="192"/>
    </location>
</feature>
<keyword evidence="1" id="KW-0812">Transmembrane</keyword>
<feature type="transmembrane region" description="Helical" evidence="1">
    <location>
        <begin position="92"/>
        <end position="110"/>
    </location>
</feature>
<dbReference type="EMBL" id="BMMZ01000005">
    <property type="protein sequence ID" value="GGL65910.1"/>
    <property type="molecule type" value="Genomic_DNA"/>
</dbReference>